<dbReference type="InterPro" id="IPR002347">
    <property type="entry name" value="SDR_fam"/>
</dbReference>
<dbReference type="PRINTS" id="PR00081">
    <property type="entry name" value="GDHRDH"/>
</dbReference>
<dbReference type="Pfam" id="PF00106">
    <property type="entry name" value="adh_short"/>
    <property type="match status" value="1"/>
</dbReference>
<organism evidence="4 5">
    <name type="scientific">Steinernema glaseri</name>
    <dbReference type="NCBI Taxonomy" id="37863"/>
    <lineage>
        <taxon>Eukaryota</taxon>
        <taxon>Metazoa</taxon>
        <taxon>Ecdysozoa</taxon>
        <taxon>Nematoda</taxon>
        <taxon>Chromadorea</taxon>
        <taxon>Rhabditida</taxon>
        <taxon>Tylenchina</taxon>
        <taxon>Panagrolaimomorpha</taxon>
        <taxon>Strongyloidoidea</taxon>
        <taxon>Steinernematidae</taxon>
        <taxon>Steinernema</taxon>
    </lineage>
</organism>
<keyword evidence="4" id="KW-1185">Reference proteome</keyword>
<evidence type="ECO:0000256" key="1">
    <source>
        <dbReference type="ARBA" id="ARBA00006484"/>
    </source>
</evidence>
<keyword evidence="3" id="KW-0560">Oxidoreductase</keyword>
<dbReference type="AlphaFoldDB" id="A0A1I8AW87"/>
<proteinExistence type="inferred from homology"/>
<dbReference type="CDD" id="cd05327">
    <property type="entry name" value="retinol-DH_like_SDR_c_like"/>
    <property type="match status" value="1"/>
</dbReference>
<evidence type="ECO:0000313" key="4">
    <source>
        <dbReference type="Proteomes" id="UP000095287"/>
    </source>
</evidence>
<dbReference type="Gene3D" id="3.40.50.720">
    <property type="entry name" value="NAD(P)-binding Rossmann-like Domain"/>
    <property type="match status" value="1"/>
</dbReference>
<name>A0A1I8AW87_9BILA</name>
<dbReference type="SUPFAM" id="SSF51735">
    <property type="entry name" value="NAD(P)-binding Rossmann-fold domains"/>
    <property type="match status" value="1"/>
</dbReference>
<evidence type="ECO:0000256" key="3">
    <source>
        <dbReference type="ARBA" id="ARBA00023002"/>
    </source>
</evidence>
<sequence>MADKTEQKRQFSSRTTALEVVKNVDLSDKTILITGCTSGIGVETLRAFVLSGASVIMANRNTEASEQLRDNLYKETEHRKIHIIQCDLSSLASVRNAAHAFLAMNCPLHVLVLNAGVFAPDGFSVCRTVDGFETAFGVNHLGHFYLTSLLLPKLRESTYSRIVVVSSLSHNHTGIEPTLSTEEKLNTLIPQGEVSDGCYKLYGKSKLCNVLFANRIARVEKEHGIHAYSLHPGTMIATNIQRSFGIVGKFYTMVTKFFTRSVAQGAATTVYCAAHSDVSEDSERYYDCCWYQDKSYDAKLADDEELQEALWRESARLIKKFEEEQEKGDAA</sequence>
<dbReference type="InterPro" id="IPR036291">
    <property type="entry name" value="NAD(P)-bd_dom_sf"/>
</dbReference>
<dbReference type="WBParaSite" id="L893_g9727.t1">
    <property type="protein sequence ID" value="L893_g9727.t1"/>
    <property type="gene ID" value="L893_g9727"/>
</dbReference>
<evidence type="ECO:0000313" key="5">
    <source>
        <dbReference type="WBParaSite" id="L893_g9727.t1"/>
    </source>
</evidence>
<dbReference type="PANTHER" id="PTHR24320">
    <property type="entry name" value="RETINOL DEHYDROGENASE"/>
    <property type="match status" value="1"/>
</dbReference>
<reference evidence="5" key="1">
    <citation type="submission" date="2016-11" db="UniProtKB">
        <authorList>
            <consortium name="WormBaseParasite"/>
        </authorList>
    </citation>
    <scope>IDENTIFICATION</scope>
</reference>
<dbReference type="PANTHER" id="PTHR24320:SF282">
    <property type="entry name" value="WW DOMAIN-CONTAINING OXIDOREDUCTASE"/>
    <property type="match status" value="1"/>
</dbReference>
<protein>
    <submittedName>
        <fullName evidence="5">Retinol dehydrogenase 12</fullName>
    </submittedName>
</protein>
<dbReference type="Proteomes" id="UP000095287">
    <property type="component" value="Unplaced"/>
</dbReference>
<keyword evidence="2" id="KW-0521">NADP</keyword>
<accession>A0A1I8AW87</accession>
<evidence type="ECO:0000256" key="2">
    <source>
        <dbReference type="ARBA" id="ARBA00022857"/>
    </source>
</evidence>
<comment type="similarity">
    <text evidence="1">Belongs to the short-chain dehydrogenases/reductases (SDR) family.</text>
</comment>
<dbReference type="GO" id="GO:0016491">
    <property type="term" value="F:oxidoreductase activity"/>
    <property type="evidence" value="ECO:0007669"/>
    <property type="project" value="UniProtKB-KW"/>
</dbReference>